<dbReference type="GO" id="GO:0005576">
    <property type="term" value="C:extracellular region"/>
    <property type="evidence" value="ECO:0007669"/>
    <property type="project" value="UniProtKB-SubCell"/>
</dbReference>
<dbReference type="Gene3D" id="2.40.10.10">
    <property type="entry name" value="Trypsin-like serine proteases"/>
    <property type="match status" value="2"/>
</dbReference>
<feature type="compositionally biased region" description="Basic and acidic residues" evidence="5">
    <location>
        <begin position="488"/>
        <end position="522"/>
    </location>
</feature>
<evidence type="ECO:0000256" key="4">
    <source>
        <dbReference type="ARBA" id="ARBA00023180"/>
    </source>
</evidence>
<evidence type="ECO:0000256" key="5">
    <source>
        <dbReference type="SAM" id="MobiDB-lite"/>
    </source>
</evidence>
<dbReference type="FunFam" id="2.40.10.10:FF:000038">
    <property type="entry name" value="Serine protease"/>
    <property type="match status" value="1"/>
</dbReference>
<dbReference type="SMART" id="SM00020">
    <property type="entry name" value="Tryp_SPc"/>
    <property type="match status" value="1"/>
</dbReference>
<dbReference type="GO" id="GO:0006508">
    <property type="term" value="P:proteolysis"/>
    <property type="evidence" value="ECO:0007669"/>
    <property type="project" value="InterPro"/>
</dbReference>
<dbReference type="InterPro" id="IPR001314">
    <property type="entry name" value="Peptidase_S1A"/>
</dbReference>
<gene>
    <name evidence="7" type="ORF">LSAA_1154</name>
</gene>
<dbReference type="InterPro" id="IPR018114">
    <property type="entry name" value="TRYPSIN_HIS"/>
</dbReference>
<dbReference type="InterPro" id="IPR009003">
    <property type="entry name" value="Peptidase_S1_PA"/>
</dbReference>
<feature type="compositionally biased region" description="Low complexity" evidence="5">
    <location>
        <begin position="320"/>
        <end position="329"/>
    </location>
</feature>
<dbReference type="PRINTS" id="PR00722">
    <property type="entry name" value="CHYMOTRYPSIN"/>
</dbReference>
<feature type="transmembrane region" description="Helical" evidence="6">
    <location>
        <begin position="1251"/>
        <end position="1278"/>
    </location>
</feature>
<feature type="region of interest" description="Disordered" evidence="5">
    <location>
        <begin position="171"/>
        <end position="223"/>
    </location>
</feature>
<name>A0A7R8GZ66_LEPSM</name>
<dbReference type="InterPro" id="IPR001254">
    <property type="entry name" value="Trypsin_dom"/>
</dbReference>
<dbReference type="Pfam" id="PF00089">
    <property type="entry name" value="Trypsin"/>
    <property type="match status" value="1"/>
</dbReference>
<feature type="compositionally biased region" description="Basic and acidic residues" evidence="5">
    <location>
        <begin position="789"/>
        <end position="811"/>
    </location>
</feature>
<evidence type="ECO:0000256" key="1">
    <source>
        <dbReference type="ARBA" id="ARBA00004613"/>
    </source>
</evidence>
<dbReference type="PANTHER" id="PTHR24258:SF143">
    <property type="match status" value="1"/>
</dbReference>
<evidence type="ECO:0000313" key="7">
    <source>
        <dbReference type="EMBL" id="CAF2758716.1"/>
    </source>
</evidence>
<dbReference type="SMART" id="SM00423">
    <property type="entry name" value="PSI"/>
    <property type="match status" value="1"/>
</dbReference>
<reference evidence="7" key="1">
    <citation type="submission" date="2021-02" db="EMBL/GenBank/DDBJ databases">
        <authorList>
            <person name="Bekaert M."/>
        </authorList>
    </citation>
    <scope>NUCLEOTIDE SEQUENCE</scope>
    <source>
        <strain evidence="7">IoA-00</strain>
    </source>
</reference>
<feature type="region of interest" description="Disordered" evidence="5">
    <location>
        <begin position="889"/>
        <end position="909"/>
    </location>
</feature>
<evidence type="ECO:0000256" key="6">
    <source>
        <dbReference type="SAM" id="Phobius"/>
    </source>
</evidence>
<organism evidence="7 8">
    <name type="scientific">Lepeophtheirus salmonis</name>
    <name type="common">Salmon louse</name>
    <name type="synonym">Caligus salmonis</name>
    <dbReference type="NCBI Taxonomy" id="72036"/>
    <lineage>
        <taxon>Eukaryota</taxon>
        <taxon>Metazoa</taxon>
        <taxon>Ecdysozoa</taxon>
        <taxon>Arthropoda</taxon>
        <taxon>Crustacea</taxon>
        <taxon>Multicrustacea</taxon>
        <taxon>Hexanauplia</taxon>
        <taxon>Copepoda</taxon>
        <taxon>Siphonostomatoida</taxon>
        <taxon>Caligidae</taxon>
        <taxon>Lepeophtheirus</taxon>
    </lineage>
</organism>
<accession>A0A7R8GZ66</accession>
<evidence type="ECO:0000256" key="3">
    <source>
        <dbReference type="ARBA" id="ARBA00023157"/>
    </source>
</evidence>
<protein>
    <submittedName>
        <fullName evidence="7">Phenoloxidase-activating factor 2</fullName>
    </submittedName>
</protein>
<keyword evidence="6" id="KW-0812">Transmembrane</keyword>
<feature type="compositionally biased region" description="Polar residues" evidence="5">
    <location>
        <begin position="892"/>
        <end position="903"/>
    </location>
</feature>
<proteinExistence type="predicted"/>
<dbReference type="EMBL" id="HG994580">
    <property type="protein sequence ID" value="CAF2758716.1"/>
    <property type="molecule type" value="Genomic_DNA"/>
</dbReference>
<keyword evidence="4" id="KW-0325">Glycoprotein</keyword>
<feature type="compositionally biased region" description="Polar residues" evidence="5">
    <location>
        <begin position="330"/>
        <end position="344"/>
    </location>
</feature>
<keyword evidence="3" id="KW-1015">Disulfide bond</keyword>
<feature type="region of interest" description="Disordered" evidence="5">
    <location>
        <begin position="467"/>
        <end position="528"/>
    </location>
</feature>
<keyword evidence="2" id="KW-0964">Secreted</keyword>
<dbReference type="PROSITE" id="PS50240">
    <property type="entry name" value="TRYPSIN_DOM"/>
    <property type="match status" value="1"/>
</dbReference>
<feature type="compositionally biased region" description="Polar residues" evidence="5">
    <location>
        <begin position="171"/>
        <end position="182"/>
    </location>
</feature>
<dbReference type="InterPro" id="IPR043504">
    <property type="entry name" value="Peptidase_S1_PA_chymotrypsin"/>
</dbReference>
<keyword evidence="6" id="KW-1133">Transmembrane helix</keyword>
<feature type="region of interest" description="Disordered" evidence="5">
    <location>
        <begin position="54"/>
        <end position="109"/>
    </location>
</feature>
<dbReference type="PROSITE" id="PS00134">
    <property type="entry name" value="TRYPSIN_HIS"/>
    <property type="match status" value="1"/>
</dbReference>
<dbReference type="Proteomes" id="UP000675881">
    <property type="component" value="Chromosome 1"/>
</dbReference>
<dbReference type="SUPFAM" id="SSF50494">
    <property type="entry name" value="Trypsin-like serine proteases"/>
    <property type="match status" value="1"/>
</dbReference>
<feature type="region of interest" description="Disordered" evidence="5">
    <location>
        <begin position="295"/>
        <end position="359"/>
    </location>
</feature>
<evidence type="ECO:0000256" key="2">
    <source>
        <dbReference type="ARBA" id="ARBA00022525"/>
    </source>
</evidence>
<dbReference type="OrthoDB" id="10639659at2759"/>
<feature type="region of interest" description="Disordered" evidence="5">
    <location>
        <begin position="784"/>
        <end position="823"/>
    </location>
</feature>
<dbReference type="GO" id="GO:0004252">
    <property type="term" value="F:serine-type endopeptidase activity"/>
    <property type="evidence" value="ECO:0007669"/>
    <property type="project" value="InterPro"/>
</dbReference>
<dbReference type="PANTHER" id="PTHR24258">
    <property type="entry name" value="SERINE PROTEASE-RELATED"/>
    <property type="match status" value="1"/>
</dbReference>
<sequence>MYRSSGGVDFDLSLKIKDIKAIHKSYILEMKLILLTCLLVASLAQEKGSSRQHKAWKFTEDSKKENSSSPKESVREERTSDLLRPSEDESSREPKILDARTSTNNRSSEEIEGRFFLKDKLCLLGLADCRQKNAYYSGGAGVNLGGIQYVQPIKVVPHGQPIAAVPIANPHNSGPTHSNYQPTYDAPKPTYGAPEPTYDAPKPTYGAPKPTYNSPKPTYGAPKPTYGAPKPIYKAPKPTYGAPSSYGAPSYNAPSSSYGSQDSYGINNRYEGQLTGNIYSHPYQTNFESTAVKRDDGVTHGHHGSQHHGGSSHGHHNSNAHHQSGAHHGLQTSHNSAHQNGIHSSESHSTHGHKGDHRQGRLEDDCYCVPLNQCPSHEIVTSGSSSRFTNGDASTHFTNGGGSSQFTNGGASNQFINGATSSQFTNGGFSSQFTNGGASSQFSSGAAKQFPNSQKKDYSHLINPQIVESKKKVEKEEALSPRNARSGKSLEVEKPVMNITKEETISKNDNKESESRKKRDIEEPQDFITGEEDVLPRLTNSFVDEEVTTISEEEEEIATIMTPLIESLSRDNEIIIEEGLKSNETEERNKIESKISLEEVQNRVNDTLSNAVDTASSVKDKVSIKVNDILKNIGTALGFGENFQPTVGVSFGLPYNPNNVYAGQQIKPSREKIVSKPLINLHLTPNGCGIFGCDSAEDYTKKSSTYNQYLANSYYPPGAPVSNRKFGPERNPNVIAPSPSKKTVSHEHHHYIHGGENYNSLPYNDNFASRIGLGPISRVPVSELQSKSSIDKKGGFRFPEGRSLDRKKRELPSSNPFLKMKDPINNDHQQLNSESNIVQGRQRIPFGPNGVKPPTCGFPNSGYVCCRVAPSQGGLTQFVGSSVNTGSSSNFNQLSNQKNNRAVSSQSSGFTSFSNNINSGFPSPGQCGKRNAQGINGRITGTQFERKSGETEFGEYPWQVAILKKDEFDNVYLCAGSLIDGSHVITAAHCIRGYNPDEIVLRLGEWDVNNDSEFYTHIELDAKNLFIHEEFYPGNLYNDIAVIRMTEYVDFSRNRHISPVCLPDSFHNFAGQRCFVTGWGKDAFLDGNYQHILKEVNLPVVDNSRCENLLRRTKLGRDFTLDKGFLCAGGEEGKDACKGDGGGPLVCSVNGLWQLAGIVSWGIGCGEQNIPGVYIKVSDRRDIEMRLSPPLNDSISVLCNERGGELCTRCVNLNPLYNCGWCHTLRTCSTIEQCGSGGFLQHGSVCPYESILGIFVVLTVLFIIIIICILVIFIILLLDQIALLIKKKELNIRESILMLFKKKESLTKKQKHDPLSNLLRKRINRMSQISCELTLSSTCSKNNNSRLACETSLIPMSEGEFYIVLQINRLFKKKEK</sequence>
<keyword evidence="6" id="KW-0472">Membrane</keyword>
<dbReference type="CDD" id="cd00190">
    <property type="entry name" value="Tryp_SPc"/>
    <property type="match status" value="1"/>
</dbReference>
<keyword evidence="8" id="KW-1185">Reference proteome</keyword>
<dbReference type="InterPro" id="IPR016201">
    <property type="entry name" value="PSI"/>
</dbReference>
<evidence type="ECO:0000313" key="8">
    <source>
        <dbReference type="Proteomes" id="UP000675881"/>
    </source>
</evidence>
<feature type="compositionally biased region" description="Basic and acidic residues" evidence="5">
    <location>
        <begin position="468"/>
        <end position="479"/>
    </location>
</feature>
<comment type="subcellular location">
    <subcellularLocation>
        <location evidence="1">Secreted</location>
    </subcellularLocation>
</comment>
<feature type="compositionally biased region" description="Basic and acidic residues" evidence="5">
    <location>
        <begin position="57"/>
        <end position="98"/>
    </location>
</feature>